<dbReference type="AlphaFoldDB" id="A0A8H6HD59"/>
<keyword evidence="2" id="KW-1185">Reference proteome</keyword>
<name>A0A8H6HD59_9AGAR</name>
<evidence type="ECO:0000313" key="2">
    <source>
        <dbReference type="Proteomes" id="UP000521943"/>
    </source>
</evidence>
<proteinExistence type="predicted"/>
<dbReference type="InterPro" id="IPR052717">
    <property type="entry name" value="Vacuolar_transposase_reg"/>
</dbReference>
<dbReference type="SUPFAM" id="SSF53098">
    <property type="entry name" value="Ribonuclease H-like"/>
    <property type="match status" value="1"/>
</dbReference>
<gene>
    <name evidence="1" type="ORF">DFP72DRAFT_826832</name>
</gene>
<dbReference type="OrthoDB" id="2790258at2759"/>
<sequence length="255" mass="28803">MMRRVATLLAQNGIPFDIDGNRIRCFPHIVNLCVKAGLRKLTALPPVPLSAFRDTVEDSDPLVNEMEEDEGDDAEVILFDPVSDSRKLAVWFKASHHRLKHLSDVIQKGHADGTFSPDTLPDVVPLKDMDIRWSSSHLMLKRLILLHPAMKIVLQDERYTDDERALLLTDDQLRRVQQINSFLEIPHSVQEIISAEKTPTLPVALPAYENLLSMLKSFRKQNLDIADGVDAAIEKLEGYLAKTRKTRIYAMSMGA</sequence>
<dbReference type="InterPro" id="IPR012337">
    <property type="entry name" value="RNaseH-like_sf"/>
</dbReference>
<evidence type="ECO:0000313" key="1">
    <source>
        <dbReference type="EMBL" id="KAF6743967.1"/>
    </source>
</evidence>
<dbReference type="PANTHER" id="PTHR46169">
    <property type="entry name" value="DNA REPLICATION-RELATED ELEMENT FACTOR, ISOFORM A"/>
    <property type="match status" value="1"/>
</dbReference>
<organism evidence="1 2">
    <name type="scientific">Ephemerocybe angulata</name>
    <dbReference type="NCBI Taxonomy" id="980116"/>
    <lineage>
        <taxon>Eukaryota</taxon>
        <taxon>Fungi</taxon>
        <taxon>Dikarya</taxon>
        <taxon>Basidiomycota</taxon>
        <taxon>Agaricomycotina</taxon>
        <taxon>Agaricomycetes</taxon>
        <taxon>Agaricomycetidae</taxon>
        <taxon>Agaricales</taxon>
        <taxon>Agaricineae</taxon>
        <taxon>Psathyrellaceae</taxon>
        <taxon>Ephemerocybe</taxon>
    </lineage>
</organism>
<comment type="caution">
    <text evidence="1">The sequence shown here is derived from an EMBL/GenBank/DDBJ whole genome shotgun (WGS) entry which is preliminary data.</text>
</comment>
<reference evidence="1 2" key="1">
    <citation type="submission" date="2020-07" db="EMBL/GenBank/DDBJ databases">
        <title>Comparative genomics of pyrophilous fungi reveals a link between fire events and developmental genes.</title>
        <authorList>
            <consortium name="DOE Joint Genome Institute"/>
            <person name="Steindorff A.S."/>
            <person name="Carver A."/>
            <person name="Calhoun S."/>
            <person name="Stillman K."/>
            <person name="Liu H."/>
            <person name="Lipzen A."/>
            <person name="Pangilinan J."/>
            <person name="Labutti K."/>
            <person name="Bruns T.D."/>
            <person name="Grigoriev I.V."/>
        </authorList>
    </citation>
    <scope>NUCLEOTIDE SEQUENCE [LARGE SCALE GENOMIC DNA]</scope>
    <source>
        <strain evidence="1 2">CBS 144469</strain>
    </source>
</reference>
<accession>A0A8H6HD59</accession>
<dbReference type="EMBL" id="JACGCI010000131">
    <property type="protein sequence ID" value="KAF6743967.1"/>
    <property type="molecule type" value="Genomic_DNA"/>
</dbReference>
<dbReference type="Proteomes" id="UP000521943">
    <property type="component" value="Unassembled WGS sequence"/>
</dbReference>
<protein>
    <submittedName>
        <fullName evidence="1">Uncharacterized protein</fullName>
    </submittedName>
</protein>